<dbReference type="Gene3D" id="4.10.410.40">
    <property type="match status" value="1"/>
</dbReference>
<dbReference type="InterPro" id="IPR011855">
    <property type="entry name" value="Phgtail_TP901_1"/>
</dbReference>
<dbReference type="RefSeq" id="WP_166933144.1">
    <property type="nucleotide sequence ID" value="NZ_BAAADD010000003.1"/>
</dbReference>
<name>A0ABP3PFY8_9PROT</name>
<proteinExistence type="predicted"/>
<dbReference type="InterPro" id="IPR022344">
    <property type="entry name" value="GTA_major-tail"/>
</dbReference>
<evidence type="ECO:0000313" key="1">
    <source>
        <dbReference type="EMBL" id="GAA0566681.1"/>
    </source>
</evidence>
<accession>A0ABP3PFY8</accession>
<sequence>MTAQRGKDLLIKIGDGGSPEVFTTVAGLKATGLAFNATAIDVTNADSADMWRELLNAGVKSATVTGSGVFRDQASDATLRSVFFAQSLANWQIVIPSFGIVSGPFKLTQLHYEGPYDGEVKITLSLASAGALSFTAI</sequence>
<dbReference type="NCBIfam" id="TIGR02126">
    <property type="entry name" value="phgtail_TP901_1"/>
    <property type="match status" value="1"/>
</dbReference>
<gene>
    <name evidence="1" type="ORF">GCM10008942_13940</name>
</gene>
<protein>
    <submittedName>
        <fullName evidence="1">Phage major tail protein, TP901-1 family</fullName>
    </submittedName>
</protein>
<organism evidence="1 2">
    <name type="scientific">Rhizomicrobium electricum</name>
    <dbReference type="NCBI Taxonomy" id="480070"/>
    <lineage>
        <taxon>Bacteria</taxon>
        <taxon>Pseudomonadati</taxon>
        <taxon>Pseudomonadota</taxon>
        <taxon>Alphaproteobacteria</taxon>
        <taxon>Micropepsales</taxon>
        <taxon>Micropepsaceae</taxon>
        <taxon>Rhizomicrobium</taxon>
    </lineage>
</organism>
<dbReference type="Proteomes" id="UP001499951">
    <property type="component" value="Unassembled WGS sequence"/>
</dbReference>
<reference evidence="2" key="1">
    <citation type="journal article" date="2019" name="Int. J. Syst. Evol. Microbiol.">
        <title>The Global Catalogue of Microorganisms (GCM) 10K type strain sequencing project: providing services to taxonomists for standard genome sequencing and annotation.</title>
        <authorList>
            <consortium name="The Broad Institute Genomics Platform"/>
            <consortium name="The Broad Institute Genome Sequencing Center for Infectious Disease"/>
            <person name="Wu L."/>
            <person name="Ma J."/>
        </authorList>
    </citation>
    <scope>NUCLEOTIDE SEQUENCE [LARGE SCALE GENOMIC DNA]</scope>
    <source>
        <strain evidence="2">JCM 15089</strain>
    </source>
</reference>
<comment type="caution">
    <text evidence="1">The sequence shown here is derived from an EMBL/GenBank/DDBJ whole genome shotgun (WGS) entry which is preliminary data.</text>
</comment>
<evidence type="ECO:0000313" key="2">
    <source>
        <dbReference type="Proteomes" id="UP001499951"/>
    </source>
</evidence>
<dbReference type="EMBL" id="BAAADD010000003">
    <property type="protein sequence ID" value="GAA0566681.1"/>
    <property type="molecule type" value="Genomic_DNA"/>
</dbReference>
<dbReference type="PRINTS" id="PR01996">
    <property type="entry name" value="MTP1FAMILY"/>
</dbReference>
<dbReference type="Pfam" id="PF06199">
    <property type="entry name" value="Phage_tail_2"/>
    <property type="match status" value="1"/>
</dbReference>
<keyword evidence="2" id="KW-1185">Reference proteome</keyword>